<dbReference type="Gene3D" id="1.20.120.350">
    <property type="entry name" value="Voltage-gated potassium channels. Chain C"/>
    <property type="match status" value="1"/>
</dbReference>
<evidence type="ECO:0000256" key="14">
    <source>
        <dbReference type="SAM" id="MobiDB-lite"/>
    </source>
</evidence>
<dbReference type="InterPro" id="IPR031846">
    <property type="entry name" value="Hvcn1"/>
</dbReference>
<reference evidence="17 18" key="1">
    <citation type="journal article" date="2024" name="Microbiol. Resour. Announc.">
        <title>Genome annotations for the ascomycete fungi Trichoderma harzianum, Trichoderma aggressivum, and Purpureocillium lilacinum.</title>
        <authorList>
            <person name="Beijen E.P.W."/>
            <person name="Ohm R.A."/>
        </authorList>
    </citation>
    <scope>NUCLEOTIDE SEQUENCE [LARGE SCALE GENOMIC DNA]</scope>
    <source>
        <strain evidence="17 18">CBS 150709</strain>
    </source>
</reference>
<dbReference type="InterPro" id="IPR027359">
    <property type="entry name" value="Volt_channel_dom_sf"/>
</dbReference>
<feature type="compositionally biased region" description="Basic and acidic residues" evidence="14">
    <location>
        <begin position="89"/>
        <end position="98"/>
    </location>
</feature>
<keyword evidence="11" id="KW-0407">Ion channel</keyword>
<name>A0ABR0BUE4_PURLI</name>
<keyword evidence="7 15" id="KW-1133">Transmembrane helix</keyword>
<evidence type="ECO:0000256" key="15">
    <source>
        <dbReference type="SAM" id="Phobius"/>
    </source>
</evidence>
<keyword evidence="4" id="KW-1003">Cell membrane</keyword>
<feature type="domain" description="Ion transport" evidence="16">
    <location>
        <begin position="166"/>
        <end position="262"/>
    </location>
</feature>
<keyword evidence="5 15" id="KW-0812">Transmembrane</keyword>
<keyword evidence="3" id="KW-0813">Transport</keyword>
<dbReference type="EMBL" id="JAWRVI010000035">
    <property type="protein sequence ID" value="KAK4087078.1"/>
    <property type="molecule type" value="Genomic_DNA"/>
</dbReference>
<evidence type="ECO:0000313" key="17">
    <source>
        <dbReference type="EMBL" id="KAK4087078.1"/>
    </source>
</evidence>
<evidence type="ECO:0000256" key="1">
    <source>
        <dbReference type="ARBA" id="ARBA00004651"/>
    </source>
</evidence>
<evidence type="ECO:0000256" key="8">
    <source>
        <dbReference type="ARBA" id="ARBA00023054"/>
    </source>
</evidence>
<evidence type="ECO:0000256" key="4">
    <source>
        <dbReference type="ARBA" id="ARBA00022475"/>
    </source>
</evidence>
<accession>A0ABR0BUE4</accession>
<dbReference type="Pfam" id="PF00520">
    <property type="entry name" value="Ion_trans"/>
    <property type="match status" value="1"/>
</dbReference>
<evidence type="ECO:0000256" key="7">
    <source>
        <dbReference type="ARBA" id="ARBA00022989"/>
    </source>
</evidence>
<feature type="transmembrane region" description="Helical" evidence="15">
    <location>
        <begin position="193"/>
        <end position="218"/>
    </location>
</feature>
<proteinExistence type="predicted"/>
<comment type="subcellular location">
    <subcellularLocation>
        <location evidence="1">Cell membrane</location>
        <topology evidence="1">Multi-pass membrane protein</topology>
    </subcellularLocation>
</comment>
<evidence type="ECO:0000256" key="11">
    <source>
        <dbReference type="ARBA" id="ARBA00023303"/>
    </source>
</evidence>
<feature type="transmembrane region" description="Helical" evidence="15">
    <location>
        <begin position="150"/>
        <end position="173"/>
    </location>
</feature>
<evidence type="ECO:0000256" key="3">
    <source>
        <dbReference type="ARBA" id="ARBA00022448"/>
    </source>
</evidence>
<keyword evidence="10 15" id="KW-0472">Membrane</keyword>
<gene>
    <name evidence="17" type="ORF">Purlil1_8597</name>
</gene>
<dbReference type="InterPro" id="IPR005821">
    <property type="entry name" value="Ion_trans_dom"/>
</dbReference>
<feature type="coiled-coil region" evidence="13">
    <location>
        <begin position="267"/>
        <end position="294"/>
    </location>
</feature>
<protein>
    <recommendedName>
        <fullName evidence="2">Voltage-gated hydrogen channel 1</fullName>
    </recommendedName>
    <alternativeName>
        <fullName evidence="12">Hydrogen voltage-gated channel 1</fullName>
    </alternativeName>
</protein>
<keyword evidence="9" id="KW-0406">Ion transport</keyword>
<keyword evidence="6" id="KW-0851">Voltage-gated channel</keyword>
<feature type="region of interest" description="Disordered" evidence="14">
    <location>
        <begin position="49"/>
        <end position="112"/>
    </location>
</feature>
<feature type="transmembrane region" description="Helical" evidence="15">
    <location>
        <begin position="6"/>
        <end position="29"/>
    </location>
</feature>
<evidence type="ECO:0000256" key="13">
    <source>
        <dbReference type="SAM" id="Coils"/>
    </source>
</evidence>
<evidence type="ECO:0000256" key="5">
    <source>
        <dbReference type="ARBA" id="ARBA00022692"/>
    </source>
</evidence>
<evidence type="ECO:0000256" key="2">
    <source>
        <dbReference type="ARBA" id="ARBA00015897"/>
    </source>
</evidence>
<organism evidence="17 18">
    <name type="scientific">Purpureocillium lilacinum</name>
    <name type="common">Paecilomyces lilacinus</name>
    <dbReference type="NCBI Taxonomy" id="33203"/>
    <lineage>
        <taxon>Eukaryota</taxon>
        <taxon>Fungi</taxon>
        <taxon>Dikarya</taxon>
        <taxon>Ascomycota</taxon>
        <taxon>Pezizomycotina</taxon>
        <taxon>Sordariomycetes</taxon>
        <taxon>Hypocreomycetidae</taxon>
        <taxon>Hypocreales</taxon>
        <taxon>Ophiocordycipitaceae</taxon>
        <taxon>Purpureocillium</taxon>
    </lineage>
</organism>
<evidence type="ECO:0000256" key="10">
    <source>
        <dbReference type="ARBA" id="ARBA00023136"/>
    </source>
</evidence>
<dbReference type="PANTHER" id="PTHR46480">
    <property type="entry name" value="F20B24.22"/>
    <property type="match status" value="1"/>
</dbReference>
<dbReference type="PANTHER" id="PTHR46480:SF1">
    <property type="entry name" value="VOLTAGE-GATED HYDROGEN CHANNEL 1"/>
    <property type="match status" value="1"/>
</dbReference>
<evidence type="ECO:0000256" key="9">
    <source>
        <dbReference type="ARBA" id="ARBA00023065"/>
    </source>
</evidence>
<dbReference type="Proteomes" id="UP001287286">
    <property type="component" value="Unassembled WGS sequence"/>
</dbReference>
<feature type="compositionally biased region" description="Basic residues" evidence="14">
    <location>
        <begin position="72"/>
        <end position="85"/>
    </location>
</feature>
<keyword evidence="18" id="KW-1185">Reference proteome</keyword>
<evidence type="ECO:0000313" key="18">
    <source>
        <dbReference type="Proteomes" id="UP001287286"/>
    </source>
</evidence>
<sequence length="303" mass="33000">MRGGARFWWGGAAVAATVVPGGLLVVVVLRDRADYKVEATTTTTTTPIITTTTPATMSDPESSAPLLPTSHPHPRPHSARHHRPAPLRQRREQHHDIRNGGGGGDDDDDGSAAAAVAGAELGVAGQNGGSRVARWRRAGRRMLDSRRKHFLVMGVVTLDVAALLANVFIQLIACEMHQRHEPWVLAVTDALETAGLVFSSLFMLELAACLFSFGFSYLGSWFHLFDSAVIVLSFAIDISSRGLTESIGSLVVVLRLWRLAKISEEVVMGATERMELLEEHIDDLESENKHLRDLLVHASHPND</sequence>
<evidence type="ECO:0000256" key="6">
    <source>
        <dbReference type="ARBA" id="ARBA00022882"/>
    </source>
</evidence>
<evidence type="ECO:0000256" key="12">
    <source>
        <dbReference type="ARBA" id="ARBA00031989"/>
    </source>
</evidence>
<evidence type="ECO:0000259" key="16">
    <source>
        <dbReference type="Pfam" id="PF00520"/>
    </source>
</evidence>
<keyword evidence="8 13" id="KW-0175">Coiled coil</keyword>
<comment type="caution">
    <text evidence="17">The sequence shown here is derived from an EMBL/GenBank/DDBJ whole genome shotgun (WGS) entry which is preliminary data.</text>
</comment>